<feature type="region of interest" description="Disordered" evidence="1">
    <location>
        <begin position="20"/>
        <end position="60"/>
    </location>
</feature>
<evidence type="ECO:0000313" key="3">
    <source>
        <dbReference type="Proteomes" id="UP001172102"/>
    </source>
</evidence>
<reference evidence="2" key="1">
    <citation type="submission" date="2023-06" db="EMBL/GenBank/DDBJ databases">
        <title>Genome-scale phylogeny and comparative genomics of the fungal order Sordariales.</title>
        <authorList>
            <consortium name="Lawrence Berkeley National Laboratory"/>
            <person name="Hensen N."/>
            <person name="Bonometti L."/>
            <person name="Westerberg I."/>
            <person name="Brannstrom I.O."/>
            <person name="Guillou S."/>
            <person name="Cros-Aarteil S."/>
            <person name="Calhoun S."/>
            <person name="Haridas S."/>
            <person name="Kuo A."/>
            <person name="Mondo S."/>
            <person name="Pangilinan J."/>
            <person name="Riley R."/>
            <person name="Labutti K."/>
            <person name="Andreopoulos B."/>
            <person name="Lipzen A."/>
            <person name="Chen C."/>
            <person name="Yanf M."/>
            <person name="Daum C."/>
            <person name="Ng V."/>
            <person name="Clum A."/>
            <person name="Steindorff A."/>
            <person name="Ohm R."/>
            <person name="Martin F."/>
            <person name="Silar P."/>
            <person name="Natvig D."/>
            <person name="Lalanne C."/>
            <person name="Gautier V."/>
            <person name="Ament-Velasquez S.L."/>
            <person name="Kruys A."/>
            <person name="Hutchinson M.I."/>
            <person name="Powell A.J."/>
            <person name="Barry K."/>
            <person name="Miller A.N."/>
            <person name="Grigoriev I.V."/>
            <person name="Debuchy R."/>
            <person name="Gladieux P."/>
            <person name="Thoren M.H."/>
            <person name="Johannesson H."/>
        </authorList>
    </citation>
    <scope>NUCLEOTIDE SEQUENCE</scope>
    <source>
        <strain evidence="2">SMH4607-1</strain>
    </source>
</reference>
<protein>
    <submittedName>
        <fullName evidence="2">Uncharacterized protein</fullName>
    </submittedName>
</protein>
<dbReference type="AlphaFoldDB" id="A0AA40AS51"/>
<sequence>MLGRKACLNFCVTSSLPMSLRSPSTGGAPATHQPAQNRQGRDQSGPAGSHRSGAGPEPNRVVRSTAWSWRIMLPCRGRHLALFLQIQKGPIRQHGSGCKVAWQKRCRFSTAVTVVKLLSSPILTGFPGRCDPRDIKLITIGNL</sequence>
<accession>A0AA40AS51</accession>
<evidence type="ECO:0000313" key="2">
    <source>
        <dbReference type="EMBL" id="KAK0720974.1"/>
    </source>
</evidence>
<organism evidence="2 3">
    <name type="scientific">Lasiosphaeris hirsuta</name>
    <dbReference type="NCBI Taxonomy" id="260670"/>
    <lineage>
        <taxon>Eukaryota</taxon>
        <taxon>Fungi</taxon>
        <taxon>Dikarya</taxon>
        <taxon>Ascomycota</taxon>
        <taxon>Pezizomycotina</taxon>
        <taxon>Sordariomycetes</taxon>
        <taxon>Sordariomycetidae</taxon>
        <taxon>Sordariales</taxon>
        <taxon>Lasiosphaeriaceae</taxon>
        <taxon>Lasiosphaeris</taxon>
    </lineage>
</organism>
<keyword evidence="3" id="KW-1185">Reference proteome</keyword>
<comment type="caution">
    <text evidence="2">The sequence shown here is derived from an EMBL/GenBank/DDBJ whole genome shotgun (WGS) entry which is preliminary data.</text>
</comment>
<evidence type="ECO:0000256" key="1">
    <source>
        <dbReference type="SAM" id="MobiDB-lite"/>
    </source>
</evidence>
<gene>
    <name evidence="2" type="ORF">B0H67DRAFT_210039</name>
</gene>
<name>A0AA40AS51_9PEZI</name>
<proteinExistence type="predicted"/>
<dbReference type="Proteomes" id="UP001172102">
    <property type="component" value="Unassembled WGS sequence"/>
</dbReference>
<dbReference type="EMBL" id="JAUKUA010000003">
    <property type="protein sequence ID" value="KAK0720974.1"/>
    <property type="molecule type" value="Genomic_DNA"/>
</dbReference>